<sequence length="73" mass="8001">MNHFLIDITIKNGVCSEQRDLRQPTTKGAREVEHEHGYTKEENVGREFNRGGGGGGRGGEGVGRGGTSRRGFW</sequence>
<name>A0AAW2NHN3_9LAMI</name>
<dbReference type="EMBL" id="JACGWK010000007">
    <property type="protein sequence ID" value="KAL0342920.1"/>
    <property type="molecule type" value="Genomic_DNA"/>
</dbReference>
<reference evidence="2" key="1">
    <citation type="submission" date="2020-06" db="EMBL/GenBank/DDBJ databases">
        <authorList>
            <person name="Li T."/>
            <person name="Hu X."/>
            <person name="Zhang T."/>
            <person name="Song X."/>
            <person name="Zhang H."/>
            <person name="Dai N."/>
            <person name="Sheng W."/>
            <person name="Hou X."/>
            <person name="Wei L."/>
        </authorList>
    </citation>
    <scope>NUCLEOTIDE SEQUENCE</scope>
    <source>
        <strain evidence="2">G01</strain>
        <tissue evidence="2">Leaf</tissue>
    </source>
</reference>
<reference evidence="2" key="2">
    <citation type="journal article" date="2024" name="Plant">
        <title>Genomic evolution and insights into agronomic trait innovations of Sesamum species.</title>
        <authorList>
            <person name="Miao H."/>
            <person name="Wang L."/>
            <person name="Qu L."/>
            <person name="Liu H."/>
            <person name="Sun Y."/>
            <person name="Le M."/>
            <person name="Wang Q."/>
            <person name="Wei S."/>
            <person name="Zheng Y."/>
            <person name="Lin W."/>
            <person name="Duan Y."/>
            <person name="Cao H."/>
            <person name="Xiong S."/>
            <person name="Wang X."/>
            <person name="Wei L."/>
            <person name="Li C."/>
            <person name="Ma Q."/>
            <person name="Ju M."/>
            <person name="Zhao R."/>
            <person name="Li G."/>
            <person name="Mu C."/>
            <person name="Tian Q."/>
            <person name="Mei H."/>
            <person name="Zhang T."/>
            <person name="Gao T."/>
            <person name="Zhang H."/>
        </authorList>
    </citation>
    <scope>NUCLEOTIDE SEQUENCE</scope>
    <source>
        <strain evidence="2">G01</strain>
    </source>
</reference>
<feature type="compositionally biased region" description="Basic and acidic residues" evidence="1">
    <location>
        <begin position="21"/>
        <end position="49"/>
    </location>
</feature>
<dbReference type="AlphaFoldDB" id="A0AAW2NHN3"/>
<evidence type="ECO:0000256" key="1">
    <source>
        <dbReference type="SAM" id="MobiDB-lite"/>
    </source>
</evidence>
<gene>
    <name evidence="2" type="ORF">Sangu_1179400</name>
</gene>
<proteinExistence type="predicted"/>
<feature type="compositionally biased region" description="Gly residues" evidence="1">
    <location>
        <begin position="50"/>
        <end position="73"/>
    </location>
</feature>
<organism evidence="2">
    <name type="scientific">Sesamum angustifolium</name>
    <dbReference type="NCBI Taxonomy" id="2727405"/>
    <lineage>
        <taxon>Eukaryota</taxon>
        <taxon>Viridiplantae</taxon>
        <taxon>Streptophyta</taxon>
        <taxon>Embryophyta</taxon>
        <taxon>Tracheophyta</taxon>
        <taxon>Spermatophyta</taxon>
        <taxon>Magnoliopsida</taxon>
        <taxon>eudicotyledons</taxon>
        <taxon>Gunneridae</taxon>
        <taxon>Pentapetalae</taxon>
        <taxon>asterids</taxon>
        <taxon>lamiids</taxon>
        <taxon>Lamiales</taxon>
        <taxon>Pedaliaceae</taxon>
        <taxon>Sesamum</taxon>
    </lineage>
</organism>
<comment type="caution">
    <text evidence="2">The sequence shown here is derived from an EMBL/GenBank/DDBJ whole genome shotgun (WGS) entry which is preliminary data.</text>
</comment>
<accession>A0AAW2NHN3</accession>
<protein>
    <submittedName>
        <fullName evidence="2">Uncharacterized protein</fullName>
    </submittedName>
</protein>
<evidence type="ECO:0000313" key="2">
    <source>
        <dbReference type="EMBL" id="KAL0342920.1"/>
    </source>
</evidence>
<feature type="region of interest" description="Disordered" evidence="1">
    <location>
        <begin position="21"/>
        <end position="73"/>
    </location>
</feature>